<gene>
    <name evidence="6" type="primary">rdgC</name>
    <name evidence="7" type="ORF">PS2015_2039</name>
</gene>
<name>A0A0S2KEB8_9GAMM</name>
<protein>
    <recommendedName>
        <fullName evidence="3 6">Recombination-associated protein RdgC</fullName>
    </recommendedName>
</protein>
<evidence type="ECO:0000256" key="3">
    <source>
        <dbReference type="ARBA" id="ARBA00022296"/>
    </source>
</evidence>
<dbReference type="GO" id="GO:0043590">
    <property type="term" value="C:bacterial nucleoid"/>
    <property type="evidence" value="ECO:0007669"/>
    <property type="project" value="TreeGrafter"/>
</dbReference>
<dbReference type="GO" id="GO:0000018">
    <property type="term" value="P:regulation of DNA recombination"/>
    <property type="evidence" value="ECO:0007669"/>
    <property type="project" value="TreeGrafter"/>
</dbReference>
<reference evidence="7 8" key="1">
    <citation type="submission" date="2015-11" db="EMBL/GenBank/DDBJ databases">
        <authorList>
            <person name="Zhang Y."/>
            <person name="Guo Z."/>
        </authorList>
    </citation>
    <scope>NUCLEOTIDE SEQUENCE [LARGE SCALE GENOMIC DNA]</scope>
    <source>
        <strain evidence="7 8">KCTC 32221</strain>
    </source>
</reference>
<evidence type="ECO:0000256" key="4">
    <source>
        <dbReference type="ARBA" id="ARBA00022490"/>
    </source>
</evidence>
<dbReference type="KEGG" id="pspi:PS2015_2039"/>
<dbReference type="NCBIfam" id="NF001464">
    <property type="entry name" value="PRK00321.1-5"/>
    <property type="match status" value="1"/>
</dbReference>
<dbReference type="GO" id="GO:0005737">
    <property type="term" value="C:cytoplasm"/>
    <property type="evidence" value="ECO:0007669"/>
    <property type="project" value="UniProtKB-UniRule"/>
</dbReference>
<dbReference type="GO" id="GO:0006310">
    <property type="term" value="P:DNA recombination"/>
    <property type="evidence" value="ECO:0007669"/>
    <property type="project" value="UniProtKB-UniRule"/>
</dbReference>
<evidence type="ECO:0000256" key="1">
    <source>
        <dbReference type="ARBA" id="ARBA00004453"/>
    </source>
</evidence>
<evidence type="ECO:0000256" key="5">
    <source>
        <dbReference type="ARBA" id="ARBA00023172"/>
    </source>
</evidence>
<organism evidence="7 8">
    <name type="scientific">Pseudohongiella spirulinae</name>
    <dbReference type="NCBI Taxonomy" id="1249552"/>
    <lineage>
        <taxon>Bacteria</taxon>
        <taxon>Pseudomonadati</taxon>
        <taxon>Pseudomonadota</taxon>
        <taxon>Gammaproteobacteria</taxon>
        <taxon>Pseudomonadales</taxon>
        <taxon>Pseudohongiellaceae</taxon>
        <taxon>Pseudohongiella</taxon>
    </lineage>
</organism>
<evidence type="ECO:0000313" key="8">
    <source>
        <dbReference type="Proteomes" id="UP000065641"/>
    </source>
</evidence>
<accession>A0A0S2KEB8</accession>
<keyword evidence="5 6" id="KW-0233">DNA recombination</keyword>
<comment type="similarity">
    <text evidence="2 6">Belongs to the RdgC family.</text>
</comment>
<keyword evidence="4 6" id="KW-0963">Cytoplasm</keyword>
<dbReference type="HAMAP" id="MF_00194">
    <property type="entry name" value="RdgC"/>
    <property type="match status" value="1"/>
</dbReference>
<dbReference type="InterPro" id="IPR007476">
    <property type="entry name" value="RdgC"/>
</dbReference>
<proteinExistence type="inferred from homology"/>
<dbReference type="OrthoDB" id="5290530at2"/>
<dbReference type="GO" id="GO:0003690">
    <property type="term" value="F:double-stranded DNA binding"/>
    <property type="evidence" value="ECO:0007669"/>
    <property type="project" value="TreeGrafter"/>
</dbReference>
<comment type="subcellular location">
    <subcellularLocation>
        <location evidence="1 6">Cytoplasm</location>
        <location evidence="1 6">Nucleoid</location>
    </subcellularLocation>
</comment>
<sequence>MWFKNISAYVLAEGFDLDVERLQQALTDHRFRPCARSEQSRVGWVNPVESRNTDSDQFVHQLGTYAMVCLRKEEKLLPSAVVSDLVEEQVREIEARDARKVYRKEKLQLKDEAIATLLPRAFSRHRVIHAYLSLKDRMLIVNSSSASQAEELISALRDALGSFPVRRLNVQHSPMALMTQWLKDGQCSHGFRMDQDCELVNPMEDGNVIRCKSQDLSADEVTAHLDAGKQVRKLGVVWNDAVSCVLTAELLISRVRFEDMILEKAREQEAELAAEQFDQDFAVMSLVISDLLAAVLEAFDGLADV</sequence>
<evidence type="ECO:0000313" key="7">
    <source>
        <dbReference type="EMBL" id="ALO46679.1"/>
    </source>
</evidence>
<comment type="function">
    <text evidence="6">May be involved in recombination.</text>
</comment>
<dbReference type="EMBL" id="CP013189">
    <property type="protein sequence ID" value="ALO46679.1"/>
    <property type="molecule type" value="Genomic_DNA"/>
</dbReference>
<keyword evidence="8" id="KW-1185">Reference proteome</keyword>
<dbReference type="PATRIC" id="fig|1249552.3.peg.2047"/>
<evidence type="ECO:0000256" key="2">
    <source>
        <dbReference type="ARBA" id="ARBA00008657"/>
    </source>
</evidence>
<dbReference type="STRING" id="1249552.PS2015_2039"/>
<dbReference type="PANTHER" id="PTHR38103:SF1">
    <property type="entry name" value="RECOMBINATION-ASSOCIATED PROTEIN RDGC"/>
    <property type="match status" value="1"/>
</dbReference>
<dbReference type="Pfam" id="PF04381">
    <property type="entry name" value="RdgC"/>
    <property type="match status" value="1"/>
</dbReference>
<dbReference type="RefSeq" id="WP_058022145.1">
    <property type="nucleotide sequence ID" value="NZ_CP013189.1"/>
</dbReference>
<evidence type="ECO:0000256" key="6">
    <source>
        <dbReference type="HAMAP-Rule" id="MF_00194"/>
    </source>
</evidence>
<dbReference type="AlphaFoldDB" id="A0A0S2KEB8"/>
<dbReference type="PANTHER" id="PTHR38103">
    <property type="entry name" value="RECOMBINATION-ASSOCIATED PROTEIN RDGC"/>
    <property type="match status" value="1"/>
</dbReference>
<dbReference type="Proteomes" id="UP000065641">
    <property type="component" value="Chromosome"/>
</dbReference>